<feature type="region of interest" description="Disordered" evidence="10">
    <location>
        <begin position="6142"/>
        <end position="6168"/>
    </location>
</feature>
<feature type="domain" description="GAIN-B" evidence="13">
    <location>
        <begin position="5671"/>
        <end position="5827"/>
    </location>
</feature>
<dbReference type="InterPro" id="IPR026919">
    <property type="entry name" value="ADGRV1"/>
</dbReference>
<dbReference type="Pfam" id="PF00002">
    <property type="entry name" value="7tm_2"/>
    <property type="match status" value="1"/>
</dbReference>
<dbReference type="GO" id="GO:0007166">
    <property type="term" value="P:cell surface receptor signaling pathway"/>
    <property type="evidence" value="ECO:0007669"/>
    <property type="project" value="InterPro"/>
</dbReference>
<feature type="transmembrane region" description="Helical" evidence="11">
    <location>
        <begin position="5935"/>
        <end position="5961"/>
    </location>
</feature>
<comment type="subcellular location">
    <subcellularLocation>
        <location evidence="2">Cell projection</location>
        <location evidence="2">Stereocilium</location>
    </subcellularLocation>
    <subcellularLocation>
        <location evidence="1">Membrane</location>
        <topology evidence="1">Multi-pass membrane protein</topology>
    </subcellularLocation>
</comment>
<gene>
    <name evidence="16" type="primary">LOC106585809</name>
</gene>
<protein>
    <submittedName>
        <fullName evidence="16">Adhesion G-protein coupled receptor V1 isoform X1</fullName>
    </submittedName>
</protein>
<dbReference type="GO" id="GO:0001917">
    <property type="term" value="C:photoreceptor inner segment"/>
    <property type="evidence" value="ECO:0007669"/>
    <property type="project" value="UniProtKB-SubCell"/>
</dbReference>
<keyword evidence="6" id="KW-0106">Calcium</keyword>
<evidence type="ECO:0000256" key="7">
    <source>
        <dbReference type="ARBA" id="ARBA00022989"/>
    </source>
</evidence>
<evidence type="ECO:0000256" key="1">
    <source>
        <dbReference type="ARBA" id="ARBA00004141"/>
    </source>
</evidence>
<dbReference type="InterPro" id="IPR000832">
    <property type="entry name" value="GPCR_2_secretin-like"/>
</dbReference>
<evidence type="ECO:0000313" key="16">
    <source>
        <dbReference type="RefSeq" id="XP_014027931.2"/>
    </source>
</evidence>
<dbReference type="Gene3D" id="2.60.220.50">
    <property type="match status" value="1"/>
</dbReference>
<evidence type="ECO:0000256" key="11">
    <source>
        <dbReference type="SAM" id="Phobius"/>
    </source>
</evidence>
<organism evidence="15 16">
    <name type="scientific">Salmo salar</name>
    <name type="common">Atlantic salmon</name>
    <dbReference type="NCBI Taxonomy" id="8030"/>
    <lineage>
        <taxon>Eukaryota</taxon>
        <taxon>Metazoa</taxon>
        <taxon>Chordata</taxon>
        <taxon>Craniata</taxon>
        <taxon>Vertebrata</taxon>
        <taxon>Euteleostomi</taxon>
        <taxon>Actinopterygii</taxon>
        <taxon>Neopterygii</taxon>
        <taxon>Teleostei</taxon>
        <taxon>Protacanthopterygii</taxon>
        <taxon>Salmoniformes</taxon>
        <taxon>Salmonidae</taxon>
        <taxon>Salmoninae</taxon>
        <taxon>Salmo</taxon>
    </lineage>
</organism>
<evidence type="ECO:0000256" key="12">
    <source>
        <dbReference type="SAM" id="SignalP"/>
    </source>
</evidence>
<accession>A0A1S3PK04</accession>
<keyword evidence="7 11" id="KW-1133">Transmembrane helix</keyword>
<dbReference type="GO" id="GO:0005737">
    <property type="term" value="C:cytoplasm"/>
    <property type="evidence" value="ECO:0007669"/>
    <property type="project" value="TreeGrafter"/>
</dbReference>
<dbReference type="CDD" id="cd13952">
    <property type="entry name" value="7tm_classB"/>
    <property type="match status" value="1"/>
</dbReference>
<dbReference type="SMART" id="SM00237">
    <property type="entry name" value="Calx_beta"/>
    <property type="match status" value="22"/>
</dbReference>
<dbReference type="InterPro" id="IPR017981">
    <property type="entry name" value="GPCR_2-like_7TM"/>
</dbReference>
<feature type="transmembrane region" description="Helical" evidence="11">
    <location>
        <begin position="5904"/>
        <end position="5923"/>
    </location>
</feature>
<feature type="transmembrane region" description="Helical" evidence="11">
    <location>
        <begin position="6028"/>
        <end position="6048"/>
    </location>
</feature>
<dbReference type="InterPro" id="IPR009039">
    <property type="entry name" value="EAR"/>
</dbReference>
<dbReference type="Gene3D" id="1.20.1070.10">
    <property type="entry name" value="Rhodopsin 7-helix transmembrane proteins"/>
    <property type="match status" value="1"/>
</dbReference>
<evidence type="ECO:0000256" key="4">
    <source>
        <dbReference type="ARBA" id="ARBA00022729"/>
    </source>
</evidence>
<dbReference type="InterPro" id="IPR003644">
    <property type="entry name" value="Calx_beta"/>
</dbReference>
<keyword evidence="5" id="KW-0677">Repeat</keyword>
<feature type="transmembrane region" description="Helical" evidence="11">
    <location>
        <begin position="5832"/>
        <end position="5853"/>
    </location>
</feature>
<dbReference type="GO" id="GO:0048513">
    <property type="term" value="P:animal organ development"/>
    <property type="evidence" value="ECO:0007669"/>
    <property type="project" value="UniProtKB-ARBA"/>
</dbReference>
<dbReference type="Pfam" id="PF13385">
    <property type="entry name" value="Laminin_G_3"/>
    <property type="match status" value="1"/>
</dbReference>
<evidence type="ECO:0000256" key="10">
    <source>
        <dbReference type="SAM" id="MobiDB-lite"/>
    </source>
</evidence>
<dbReference type="PANTHER" id="PTHR46682">
    <property type="entry name" value="ADHESION G-PROTEIN COUPLED RECEPTOR V1"/>
    <property type="match status" value="1"/>
</dbReference>
<feature type="region of interest" description="Disordered" evidence="10">
    <location>
        <begin position="1668"/>
        <end position="1690"/>
    </location>
</feature>
<dbReference type="Proteomes" id="UP001652741">
    <property type="component" value="Chromosome ssa24"/>
</dbReference>
<evidence type="ECO:0000256" key="8">
    <source>
        <dbReference type="ARBA" id="ARBA00023136"/>
    </source>
</evidence>
<name>A0A1S3PK04_SALSA</name>
<dbReference type="InterPro" id="IPR046338">
    <property type="entry name" value="GAIN_dom_sf"/>
</dbReference>
<evidence type="ECO:0000256" key="3">
    <source>
        <dbReference type="ARBA" id="ARBA00022692"/>
    </source>
</evidence>
<dbReference type="PANTHER" id="PTHR46682:SF1">
    <property type="entry name" value="ADHESION G-PROTEIN COUPLED RECEPTOR V1"/>
    <property type="match status" value="1"/>
</dbReference>
<dbReference type="Gene3D" id="2.60.40.2030">
    <property type="match status" value="34"/>
</dbReference>
<dbReference type="GeneID" id="106585809"/>
<evidence type="ECO:0000256" key="2">
    <source>
        <dbReference type="ARBA" id="ARBA00004645"/>
    </source>
</evidence>
<evidence type="ECO:0000259" key="13">
    <source>
        <dbReference type="PROSITE" id="PS50221"/>
    </source>
</evidence>
<dbReference type="InterPro" id="IPR057244">
    <property type="entry name" value="GAIN_B"/>
</dbReference>
<sequence>MPTVLTLVGLILALSIPSARLESAELRFLGQTDFVVDESSSTVVRLVVERIGDPVNVTTLVLLEGDDTGDFESPTAAAFLLSSEASKTIFIAVRDDELPEADETFVFNLRLQSSSDGVRLGTPNRATITILSNDNAFGIISFNSTKQIVVDEPRGRSQYVPLSLVREKGTYGTVTVNFEISGGPNSALEDLSPDWGNITIPPGRAMVVFSILILDDQIPEDDEVFTVKLTGVAGGALLNPNSSSVELKIRRNDSPLRFSLSLVAVAENAGVISVTVTRGSLADHGRLVGSDDTEVSVDYLVVSGEGAGSATPAVDFVDLQTVHRVTFPPWVYAVQLFFRVNDDKVPEIAESFQVVLLEETVRGDAVLIPPKAILVTIEPNDKPHGVLSISSSPLTQPISINEDVTDRFDGISIVRNGGNYGDVSVNWTISRNSSDRSPVSDDLSPVWGTLRFRAGQMSTALLLNITADKLPEEAEAFVLRLLPDTVQGGAEVDEPMEMVFYIQDSDDVYGLFLFHPEKTQTIQSRPDSRFLSLSFLREGGTLGEVALSLTALYLPAGPVDPGLARDRVLNASRSTTVLFSQGQDQARLTLPIRNDAFLQNGAHFLIQLDSVNLVSISPPIPSVSPRFGGAVNLTLTVTPDIANGEIGFTSNTTVVVYEPEDTNTSTVTLSLRRDGTDGQAVVFWSLRPIGDYQADVTPDDLKPLSGSVVFLTGQSDAVINVTVMADNIPEVNETLLLTLDRVETARFVVYFVINVENQILKPGFTRREIVIVENDDPGGVFEFSSFSRGPWYINEGEAVELRVIRTKGQLLKQLVQYALIPSGYTEFYGANGILEFKPGEREVLVALVARPDGVPELDETFSMVLSSYSTPTSRLGDHREVNITVRRNDDPFGVIEFIRSGLAEAINESKGSQSHSVAYPVVRNRGHFGKVSVSWVLEPHMSADVSPVQGYIVFAEGEYMKNLTLFSVPDEIPEAMENFTITLLNATGGARLGNILDASLHINKNDNPIYFAEPVVVRLQEGGVANFTVLRAGPADFVATVMYRVDYGEASPRDLAPLSNDTVLVFGVGQWMKNIYVVVEEDDIPETEEPFYIILYNTTGDAVVYGADTATVVIEANDEANGIFSLESTERPVKEGKTNNFYVIRARGHFGNVMVFWRLYANDTALEPGHEFINTSGSITFTTGEETKPIVLQAISDKLPEFNEFYVLRLINISGGYPGEGGRLATTSLNASVLIPFNDDPFGVFAIADDNLDQEVAEDVLSELDMSDVTSFNILRQQGTFGDVRVAWEIVSDRFPLGLPPMQDLLLSAFFPKEVELRPHSRRHHSGTDAWLFSGRQGAYGTISPEDGPGNLANFTFSAWLIPRLDTNGFIVSKGNSNRTLYYGVKVQTNESHVSVMLYYTALGANYTQVARTTAERFVEDNVWLHVVITAGDGMIEFFLDGNPMPGGVKSLKGEAITDGSAPVRIGSDHYGEERYTGLLQDLRLYHSRLNRSEIHELHTQPAKTDLRNISGYLQYRQDERQKAFEVKVRDDKEEEGEEVFYLQLVAAHGGARLPLPRPTATLRVMKSDNANGFFGFTGTCIPSTSEEGSTISCVIERTRGDLDHVYVNYTVTQLNSDSQAPAHQDFANASGSVLFLPGQRSEVLNLLVLNDDTPEFAESFQVTLVSAESGDGKPGSTPTSGSSINPDNSATRVTVMASDHPYGLLQFQPRLPAEGIIRPATEPAHITVNEDDGEVRLLVARAQGLLGRVMVGYRTSPFTAASPEDYEDSDGMLDFLPGERFKYISVTVIDNTVPELDKVFRVELYNPDGGVGQFLRSEGSGSGESDTDFFLLSSHHRASLGVASHITVTIAASDDAHGVFQFSLDSLSVNGTEPEEGRSTVLLQVMRLFGALSNVTVFWEADVSSEEDLISRAGNLTFHVGQTRGEIELQVAQDEVPELDKRFGVSLVNVSHGRLSVRTEATVTVLASDDPYGVFVFSESSRPVRLPEGHTLVTLTIYRQRGLMGRVRVTYGTLSEADAAPFLTPGVGRANEGNDFVPLLESVVFAANQSEAKVTLRVLDDEEPERDESVFMELISVNLIGGGQHERLIAQSPRLGPKAEIVAQVIVEASDDAFGFLQLSAPAVNVAENYVGPIINVTRIGGIFADVSVKFRAVPMTARVGDDYSVASSDVVLLEGETSKPVPIYIIDDVIPELEETFRIELLNVTTGGAKLGVLTRTIITILPSDDPFGAFVFQAAPVTIEEPGVNSFQVTLPIVRNAGAIGTVVVQWRATVNSRAAVGDLQPASGEVTFAPGETMKTLKVEVLADDVPEIEEIIKVELTGATNGGNIGRDKTVNIIVPANDNPYGTVYFEQSVYQVQEPLEGIFVANITVRRSGGHFGRLEVLYSTSEIDIVSMAQTEGQNLLLYYSPPVSGVPSGAPRRPVNISSQGNPLVVCAAACLRERACQSFSLSPPGGSSPMASCTWVTSGAAQLTASAQTLTYTKNTTATVALFSSQAVAGSDYTTTAQTAILEDGSGEANLTVPILTDKLPEMDESFSIRILKVVLVNLTVAQKNLPSIGHPDKAVVTIGMNGDAFGVFLIYTLSPNATQDGLYLEVREEPRVSVPLVIERRGGSLGQVTVEWRFVGGMATPGTDFTGTGETLVFADGDFKKNIEIVIVDDLEPEDSETLMVGLVKTAGGSRILPSSDTVTIIILANDNVAGVVGFHSASRSVIAREGERLSLLVIRTAPGLGNVTVDWTIQGPRVARTFTPTSGLLFFTGGTLNTTIVLQLLEDSTPEEKELYRVILSNVRTYGVLVTGHGVLDDQGREAVVTVETSDGPFGMLSIAPSSLSLTTEERDATLNVFINREFGASGVVNISYETVRGSLQDLSQVEGGGALAEPGQDFLSVSGSVILQDGQISVAIPVTILDDDIPELEEFFLVNVTSAVLITTLRPGPKLDTHGLVAEISIAANDGIRGVIEWTNTNFEVNETMGMLNLVVYRSSTTYGNVSLFFYTQNLEGQLGLDYNATPSMLHFADGERHQFVEVQIIDDVIPEGAERFQLILANPSSGLKLGANTTATVNILASDDGHGVISFNSSQPFLLREPTSLSGLGESVAILYVVRDPPQGTFGTVTVQFTITNANGTLAQDDLIPWQGFVVLEDGVKFKTLEIWAVLDAEPEVNETFTVTLSSPTGGARLGDTLYTVITVLQNSAPLGLFRIASSLNSTDSSVVGKEGGRTVFLTVSRSKGLEAAVSVEWDTQSDTAVAVEGSLPVMAVYQIFPETPTSGWCSLAGGASPLAMRLDRPSTGGSNQTHATLYRWQGVLVPIQSVTIQDPRMCVGFSVNGSSYVAITHGTLPDSPAVNLSLFSVQQDLNLTLEQSLAVEALDVKHFSIEKRHYLIASSQVFVWTGSVLALHQSLELQGVLIVSPFSHVTSLYLVVCVRRKTGDGCVLFQWSGGHFQNPRPLPVSSRAQQVESLNKGADTLLLVVTEGSSSSCEVFVWGSQQLFPQHSQSIPHPGLASAQPFTLPSGITHLLLAGSNGSALYTWRSDIMLFSLVLTSPPASNFLSLPLPYINTTKSLLAATEPSGTTMYELTSVSNRSDFIPSYGELRFVPGDRELEIAVNIIDDDVPEEDEQFRVVLKNPKGGAEIGFGGQVTVLIPTNDDAHGVIGFTQGSLSVEVEELTKGNPISLSVERRRGTFRRLTIHWAANGSLEDIFPTSGVVTFSQGQVVATIYLTVLADSILEQKERVTITLLDVTTVGLDQHSRGALIDPQRAQALLTILPNGSPYGLIGWHLDSQYLLTQEPQKSPTNVTLTIVREQEASGEVAVHYQTGPALSKPPSNQASAPQDYTPREGTVIMKENATLALITITILPDEAPELAESFLVNITGVELVGGLTGAAQPSVKRPGMEVAEVTIQENDDPRGVLQFNVSQEESGGLLAYEVAPPRNVLRLAVVRLAGRTGRVVVYWEARPITASLDDFTPSSGNITFQDGQGQAIIDISIVDDAAVESVERFSVTLMRVIGGARLGVEISVTVTIPPNDSPLGSFGFQEKTFTISEPEFTSDPAAMATLTVVRSAEGEGAVTLMWRLEDTARDDLSPLNGTLVFNETESRRTLVIRALADAVLEGDESFTVQLLAAKSDAVIDPVDGSATVTILGDRAAMGIVGIAEASRNVLIGEPQGDYNGTALVSLVRGPGIFGEIQVYWNITPAVASEFEELSGVVTMRDRQSAATIRLKALDDDTAEERRVYQLTLTSVTPGAGISPSAQRATVTMAASDLPHGLFSFVQGLVRASEEEGKVNVTVVRSMGRFGSVWVTYQTAGSVAVSGVDFTAASGRLLFGPGQTTRGVTLSIHDDDLPEGPEEFYLNITTVELLNDSNVDFTVREHGLQRDQPPAIGKVSSVMIIIQKSDNSEGILEFLPDYVNITVEEDVGSASIPVVRRVGYYGLVTAEYISRGLTARAGLDYILANGSLTFLHGHNTSHINVSIIDDQDREDAETFEIQLSGSTGGAILGTHLIARVTIAKSDSPNGVVRFLNASVITLVNPNSILKFSLLLERVGGFVGNATITWSILGPNTKEVLPPVNTDVGDPVNGSFHFRDGEGGLRTIDLRILPHGEVEVAETFVVVLQLLSGDIDIDPQAGSVTLKIEKFGDANGIVELTEEDLRERVYSEPTAGEGPLNISLLITRRQGAMGNVTVHWQILSDSDTAGDFSALSGSVVILDGQRGAEVVLTLLPDAVPELEELYMLRLSSVEGGATLDTNRSTTLFRVRANDEPHGVFSLAAERQAVVVVGRGAGLVRLLALNVTRQAGAFGNASVGYRISTGPGLNGQELLGGAAVGRVLIKHGEESASDSVPISTQVFLSVGVNFTLELTDVSLLGPLFSSPPRLLLEARVAIVTVPEEAASAEVGFVSLALQVSSVETGVCEALVYRTGLFGEVRVEWSAGYPPGQAPLGFRPGVITPSSGSVTMAHGERSKAVSLQALSNVSEPAAFALHLTAAGSISPAPGVARLRSGFTVAEVEPLGLYQFAPDSRQLVIEENVQTITLYVQRLYGFRSNRTRLSYQTVSGSALAGQDFAGVRNGELFFDSPRQTSAMLRLSVLDDALLEPDENFFVNLTDVQVLSGGGDPQSGDPRPHLIPQYSVSTVTILASDVTVGVLSIGPGLVETTEDREEGSQQEKRVLLRVHRSSSLAGPVRVKVQAYGGGSVGGPSLPFAPEPNKTLALVGQDFKLESTLVSLQEGQSEAEVSLIILDDSEPEGQEVFFIYLSDPEGGAQIADGPNQQGFSSFAKIIILGSDFHNGIVGFSVSSLLGQVLDEDSEVNRTALLYLQRQQNRAFEDVEVKWRATFSRAGPSLVNNGVNLTRELWQTSGKVLCRRGQVLCVFSMEVRQDQEPEYQAWFLVEIYQVGVGAAINESSRFANITLLESDDPLGLVYFAVGSRLPVAHLKTIHLSLQVYREASTTSNITVLYRMLEVPRAEAVGPTLIWPAVAGMDFLKEEGQLTFDLGQRSIGLNITLTPDQASSNPPPKRFHVELYGASGGARVHPEYGLANVTLVSGTEAQAVWALLDQLQQPLDTTILDRVLQALLSKFTAQLTPEQLTAVLDALGKVLTEAERTPIADSSRGLTYDLLCAMANPSRVDTGGLSQLAEVAERFAFSLLTHSQCGAQAQRGRTILDTCAYISISSYHWYPTQINGHTFTGKNSDTFQLPENLLEVPALPTGTISPSACRRVQLTEYSTEHWFLTDKTTALNGKVFSASLQGRGSRPLTEGNEVVYRIHTPGLRVKPGQSLCLLWSQAVESWLSDGQFCRVVDDSGNYVECACSHLSVYTAHAQMASLASYNEAFYASGFICISAFVLAIVSHLLCSRFPMFAAKLLTHMMVGCLGTQICFLVSAFRGRVFSEDSCAVLGLFSHYFLLSQFCWMLLQAVNFWLVLVMNDEQTERRYLVYFLLGWGLPALVIIILVIVLLGGFGWTIHSVYGLVHGDVCFIPNIYAALCTAALVPLICLVGVLVVFIHAYQVTQQWKAYDDVYRGRTNSSEVPMVLYLFALVSLVLLWAGLHMGYRYLWMLILYVIFNLLLGLYVFAVYFLMHNQLCWPAKASYTVEMNGQGSPDSAYQGGGTATIGEEINKSTLNLIRTMEEVSADWECASLHPDSQPSSVFKQSPQSGTDSTDGGFINTNLVADDESQDFDDLIFALKTGSGLNLSDNESIHGSHDGGSTAPSQIVELRRIPIADTHL</sequence>
<dbReference type="Pfam" id="PF03160">
    <property type="entry name" value="Calx-beta"/>
    <property type="match status" value="33"/>
</dbReference>
<evidence type="ECO:0000256" key="9">
    <source>
        <dbReference type="ARBA" id="ARBA00023157"/>
    </source>
</evidence>
<dbReference type="Gene3D" id="2.60.120.200">
    <property type="match status" value="1"/>
</dbReference>
<feature type="domain" description="G-protein coupled receptors family 2 profile 2" evidence="14">
    <location>
        <begin position="5829"/>
        <end position="6080"/>
    </location>
</feature>
<feature type="transmembrane region" description="Helical" evidence="11">
    <location>
        <begin position="6054"/>
        <end position="6078"/>
    </location>
</feature>
<dbReference type="SUPFAM" id="SSF141072">
    <property type="entry name" value="CalX-like"/>
    <property type="match status" value="38"/>
</dbReference>
<keyword evidence="3 11" id="KW-0812">Transmembrane</keyword>
<feature type="transmembrane region" description="Helical" evidence="11">
    <location>
        <begin position="5865"/>
        <end position="5884"/>
    </location>
</feature>
<proteinExistence type="predicted"/>
<dbReference type="PROSITE" id="PS50221">
    <property type="entry name" value="GAIN_B"/>
    <property type="match status" value="1"/>
</dbReference>
<dbReference type="GO" id="GO:0010855">
    <property type="term" value="F:adenylate cyclase inhibitor activity"/>
    <property type="evidence" value="ECO:0007669"/>
    <property type="project" value="TreeGrafter"/>
</dbReference>
<keyword evidence="16" id="KW-0675">Receptor</keyword>
<evidence type="ECO:0000313" key="15">
    <source>
        <dbReference type="Proteomes" id="UP001652741"/>
    </source>
</evidence>
<dbReference type="SUPFAM" id="SSF49899">
    <property type="entry name" value="Concanavalin A-like lectins/glucanases"/>
    <property type="match status" value="1"/>
</dbReference>
<evidence type="ECO:0000259" key="14">
    <source>
        <dbReference type="PROSITE" id="PS50261"/>
    </source>
</evidence>
<dbReference type="InterPro" id="IPR013320">
    <property type="entry name" value="ConA-like_dom_sf"/>
</dbReference>
<dbReference type="GO" id="GO:0007601">
    <property type="term" value="P:visual perception"/>
    <property type="evidence" value="ECO:0007669"/>
    <property type="project" value="TreeGrafter"/>
</dbReference>
<dbReference type="PROSITE" id="PS50261">
    <property type="entry name" value="G_PROTEIN_RECEP_F2_4"/>
    <property type="match status" value="1"/>
</dbReference>
<dbReference type="GO" id="GO:0001965">
    <property type="term" value="F:G-protein alpha-subunit binding"/>
    <property type="evidence" value="ECO:0007669"/>
    <property type="project" value="TreeGrafter"/>
</dbReference>
<dbReference type="RefSeq" id="XP_014027931.2">
    <property type="nucleotide sequence ID" value="XM_014172456.2"/>
</dbReference>
<dbReference type="GO" id="GO:0007605">
    <property type="term" value="P:sensory perception of sound"/>
    <property type="evidence" value="ECO:0007669"/>
    <property type="project" value="TreeGrafter"/>
</dbReference>
<reference evidence="16" key="1">
    <citation type="submission" date="2025-08" db="UniProtKB">
        <authorList>
            <consortium name="RefSeq"/>
        </authorList>
    </citation>
    <scope>IDENTIFICATION</scope>
</reference>
<feature type="compositionally biased region" description="Low complexity" evidence="10">
    <location>
        <begin position="1675"/>
        <end position="1684"/>
    </location>
</feature>
<keyword evidence="15" id="KW-1185">Reference proteome</keyword>
<keyword evidence="4 12" id="KW-0732">Signal</keyword>
<keyword evidence="9" id="KW-1015">Disulfide bond</keyword>
<keyword evidence="8 11" id="KW-0472">Membrane</keyword>
<dbReference type="InterPro" id="IPR038081">
    <property type="entry name" value="CalX-like_sf"/>
</dbReference>
<dbReference type="GO" id="GO:0060171">
    <property type="term" value="C:stereocilium membrane"/>
    <property type="evidence" value="ECO:0007669"/>
    <property type="project" value="UniProtKB-SubCell"/>
</dbReference>
<feature type="signal peptide" evidence="12">
    <location>
        <begin position="1"/>
        <end position="21"/>
    </location>
</feature>
<dbReference type="KEGG" id="sasa:106585809"/>
<evidence type="ECO:0000256" key="5">
    <source>
        <dbReference type="ARBA" id="ARBA00022737"/>
    </source>
</evidence>
<dbReference type="GO" id="GO:0071277">
    <property type="term" value="P:cellular response to calcium ion"/>
    <property type="evidence" value="ECO:0007669"/>
    <property type="project" value="TreeGrafter"/>
</dbReference>
<feature type="transmembrane region" description="Helical" evidence="11">
    <location>
        <begin position="5981"/>
        <end position="6007"/>
    </location>
</feature>
<feature type="chain" id="PRO_5047393595" evidence="12">
    <location>
        <begin position="22"/>
        <end position="6227"/>
    </location>
</feature>
<dbReference type="GO" id="GO:0004930">
    <property type="term" value="F:G protein-coupled receptor activity"/>
    <property type="evidence" value="ECO:0007669"/>
    <property type="project" value="UniProtKB-KW"/>
</dbReference>
<dbReference type="PROSITE" id="PS50912">
    <property type="entry name" value="EAR"/>
    <property type="match status" value="3"/>
</dbReference>
<evidence type="ECO:0000256" key="6">
    <source>
        <dbReference type="ARBA" id="ARBA00022837"/>
    </source>
</evidence>
<dbReference type="GO" id="GO:0016787">
    <property type="term" value="F:hydrolase activity"/>
    <property type="evidence" value="ECO:0007669"/>
    <property type="project" value="UniProtKB-KW"/>
</dbReference>